<reference evidence="9" key="1">
    <citation type="submission" date="2020-05" db="EMBL/GenBank/DDBJ databases">
        <authorList>
            <person name="Chiriac C."/>
            <person name="Salcher M."/>
            <person name="Ghai R."/>
            <person name="Kavagutti S V."/>
        </authorList>
    </citation>
    <scope>NUCLEOTIDE SEQUENCE</scope>
</reference>
<evidence type="ECO:0000256" key="2">
    <source>
        <dbReference type="ARBA" id="ARBA00004418"/>
    </source>
</evidence>
<dbReference type="Pfam" id="PF13379">
    <property type="entry name" value="NMT1_2"/>
    <property type="match status" value="1"/>
</dbReference>
<evidence type="ECO:0000256" key="7">
    <source>
        <dbReference type="ARBA" id="ARBA00022729"/>
    </source>
</evidence>
<dbReference type="AlphaFoldDB" id="A0A6J7UUQ3"/>
<dbReference type="SUPFAM" id="SSF53850">
    <property type="entry name" value="Periplasmic binding protein-like II"/>
    <property type="match status" value="1"/>
</dbReference>
<evidence type="ECO:0000256" key="6">
    <source>
        <dbReference type="ARBA" id="ARBA00022519"/>
    </source>
</evidence>
<dbReference type="PANTHER" id="PTHR30024:SF47">
    <property type="entry name" value="TAURINE-BINDING PERIPLASMIC PROTEIN"/>
    <property type="match status" value="1"/>
</dbReference>
<organism evidence="9">
    <name type="scientific">freshwater metagenome</name>
    <dbReference type="NCBI Taxonomy" id="449393"/>
    <lineage>
        <taxon>unclassified sequences</taxon>
        <taxon>metagenomes</taxon>
        <taxon>ecological metagenomes</taxon>
    </lineage>
</organism>
<evidence type="ECO:0000256" key="8">
    <source>
        <dbReference type="ARBA" id="ARBA00023136"/>
    </source>
</evidence>
<comment type="subcellular location">
    <subcellularLocation>
        <location evidence="1">Endomembrane system</location>
    </subcellularLocation>
    <subcellularLocation>
        <location evidence="2">Periplasm</location>
    </subcellularLocation>
</comment>
<name>A0A6J7UUQ3_9ZZZZ</name>
<dbReference type="InterPro" id="IPR044527">
    <property type="entry name" value="NrtA/CpmA_ABC-bd_dom"/>
</dbReference>
<evidence type="ECO:0000313" key="9">
    <source>
        <dbReference type="EMBL" id="CAB5068536.1"/>
    </source>
</evidence>
<dbReference type="CDD" id="cd13553">
    <property type="entry name" value="PBP2_NrtA_CpmA_like"/>
    <property type="match status" value="1"/>
</dbReference>
<keyword evidence="6" id="KW-0997">Cell inner membrane</keyword>
<dbReference type="Gene3D" id="3.40.190.10">
    <property type="entry name" value="Periplasmic binding protein-like II"/>
    <property type="match status" value="2"/>
</dbReference>
<dbReference type="GO" id="GO:0042626">
    <property type="term" value="F:ATPase-coupled transmembrane transporter activity"/>
    <property type="evidence" value="ECO:0007669"/>
    <property type="project" value="InterPro"/>
</dbReference>
<dbReference type="NCBIfam" id="TIGR01728">
    <property type="entry name" value="SsuA_fam"/>
    <property type="match status" value="1"/>
</dbReference>
<evidence type="ECO:0000256" key="5">
    <source>
        <dbReference type="ARBA" id="ARBA00022475"/>
    </source>
</evidence>
<proteinExistence type="inferred from homology"/>
<keyword evidence="4" id="KW-0813">Transport</keyword>
<dbReference type="InterPro" id="IPR010067">
    <property type="entry name" value="ABC_SsuA_sub-bd"/>
</dbReference>
<keyword evidence="7" id="KW-0732">Signal</keyword>
<sequence length="366" mass="38532">MVVHSLKKGKARVLALAVVASTALVAVAGSAQASTTPVAKAKKIRIGYFANVTHATALVGVQEKLFEKSFAKDKTKVEFVVFNAGPAVIEAMKGGAIDASYIGPNPALAGYASTNGSLLRIVAGATLNGAQLIVNSSINSVADLKGKTIATPQLGNTQDVAARTYFKSQGFATNISGGGDVKIAPTENATTLTLFKSGKLDGAWVPEPWASRLVLEGNGKVLLDEKNIWPNQKFLTTNLIVTSNFLKKFPASVETLLDAHIGINNFITQSKNLVRVKADIQAELLAKTGKNLTPETLDRAWSNVIISNEPLAKGLVSTANNAIAAGLLQVPAQGLTKIYDLRILNKILLAKNPTFRKYSAAGLGLS</sequence>
<comment type="similarity">
    <text evidence="3">Belongs to the bacterial solute-binding protein SsuA/TauA family.</text>
</comment>
<evidence type="ECO:0000256" key="1">
    <source>
        <dbReference type="ARBA" id="ARBA00004308"/>
    </source>
</evidence>
<keyword evidence="5" id="KW-1003">Cell membrane</keyword>
<evidence type="ECO:0000256" key="3">
    <source>
        <dbReference type="ARBA" id="ARBA00010742"/>
    </source>
</evidence>
<dbReference type="GO" id="GO:0042597">
    <property type="term" value="C:periplasmic space"/>
    <property type="evidence" value="ECO:0007669"/>
    <property type="project" value="UniProtKB-SubCell"/>
</dbReference>
<keyword evidence="8" id="KW-0472">Membrane</keyword>
<gene>
    <name evidence="9" type="ORF">UFOPK4347_01838</name>
</gene>
<evidence type="ECO:0000256" key="4">
    <source>
        <dbReference type="ARBA" id="ARBA00022448"/>
    </source>
</evidence>
<accession>A0A6J7UUQ3</accession>
<dbReference type="EMBL" id="CAFBQU010000113">
    <property type="protein sequence ID" value="CAB5068536.1"/>
    <property type="molecule type" value="Genomic_DNA"/>
</dbReference>
<dbReference type="GO" id="GO:0012505">
    <property type="term" value="C:endomembrane system"/>
    <property type="evidence" value="ECO:0007669"/>
    <property type="project" value="UniProtKB-SubCell"/>
</dbReference>
<dbReference type="PANTHER" id="PTHR30024">
    <property type="entry name" value="ALIPHATIC SULFONATES-BINDING PROTEIN-RELATED"/>
    <property type="match status" value="1"/>
</dbReference>
<protein>
    <submittedName>
        <fullName evidence="9">Unannotated protein</fullName>
    </submittedName>
</protein>
<dbReference type="GO" id="GO:0016020">
    <property type="term" value="C:membrane"/>
    <property type="evidence" value="ECO:0007669"/>
    <property type="project" value="InterPro"/>
</dbReference>